<evidence type="ECO:0000313" key="3">
    <source>
        <dbReference type="Proteomes" id="UP001549110"/>
    </source>
</evidence>
<protein>
    <submittedName>
        <fullName evidence="2">Uncharacterized protein</fullName>
    </submittedName>
</protein>
<dbReference type="RefSeq" id="WP_331930864.1">
    <property type="nucleotide sequence ID" value="NZ_JBEPLU010000001.1"/>
</dbReference>
<keyword evidence="1" id="KW-1133">Transmembrane helix</keyword>
<accession>A0ABV2EHM0</accession>
<evidence type="ECO:0000256" key="1">
    <source>
        <dbReference type="SAM" id="Phobius"/>
    </source>
</evidence>
<keyword evidence="1" id="KW-0812">Transmembrane</keyword>
<dbReference type="EMBL" id="JBEPLU010000001">
    <property type="protein sequence ID" value="MET3526520.1"/>
    <property type="molecule type" value="Genomic_DNA"/>
</dbReference>
<name>A0ABV2EHM0_9CAUL</name>
<keyword evidence="3" id="KW-1185">Reference proteome</keyword>
<reference evidence="2 3" key="1">
    <citation type="submission" date="2024-06" db="EMBL/GenBank/DDBJ databases">
        <title>Genomic Encyclopedia of Type Strains, Phase IV (KMG-IV): sequencing the most valuable type-strain genomes for metagenomic binning, comparative biology and taxonomic classification.</title>
        <authorList>
            <person name="Goeker M."/>
        </authorList>
    </citation>
    <scope>NUCLEOTIDE SEQUENCE [LARGE SCALE GENOMIC DNA]</scope>
    <source>
        <strain evidence="2 3">DSM 17809</strain>
    </source>
</reference>
<feature type="transmembrane region" description="Helical" evidence="1">
    <location>
        <begin position="6"/>
        <end position="27"/>
    </location>
</feature>
<gene>
    <name evidence="2" type="ORF">ABID41_001615</name>
</gene>
<feature type="transmembrane region" description="Helical" evidence="1">
    <location>
        <begin position="48"/>
        <end position="68"/>
    </location>
</feature>
<proteinExistence type="predicted"/>
<evidence type="ECO:0000313" key="2">
    <source>
        <dbReference type="EMBL" id="MET3526520.1"/>
    </source>
</evidence>
<dbReference type="Proteomes" id="UP001549110">
    <property type="component" value="Unassembled WGS sequence"/>
</dbReference>
<feature type="transmembrane region" description="Helical" evidence="1">
    <location>
        <begin position="74"/>
        <end position="96"/>
    </location>
</feature>
<sequence>MDFLSIGADALWIIALSIMAGGARAAWRRMDAQTLVPMRGNWRLPRNQALILPVLLALLLGVALLWAHRNAADLAYNVIFFGARATLAAIVAMMHLQWLKGALITLDAEGGLKS</sequence>
<comment type="caution">
    <text evidence="2">The sequence shown here is derived from an EMBL/GenBank/DDBJ whole genome shotgun (WGS) entry which is preliminary data.</text>
</comment>
<keyword evidence="1" id="KW-0472">Membrane</keyword>
<organism evidence="2 3">
    <name type="scientific">Phenylobacterium koreense</name>
    <dbReference type="NCBI Taxonomy" id="266125"/>
    <lineage>
        <taxon>Bacteria</taxon>
        <taxon>Pseudomonadati</taxon>
        <taxon>Pseudomonadota</taxon>
        <taxon>Alphaproteobacteria</taxon>
        <taxon>Caulobacterales</taxon>
        <taxon>Caulobacteraceae</taxon>
        <taxon>Phenylobacterium</taxon>
    </lineage>
</organism>